<evidence type="ECO:0000313" key="3">
    <source>
        <dbReference type="Proteomes" id="UP000660708"/>
    </source>
</evidence>
<reference evidence="2 3" key="1">
    <citation type="submission" date="2015-06" db="EMBL/GenBank/DDBJ databases">
        <title>Genome sequence of Pseudoalteromonas peptidolytica.</title>
        <authorList>
            <person name="Xie B.-B."/>
            <person name="Rong J.-C."/>
            <person name="Qin Q.-L."/>
            <person name="Zhang Y.-Z."/>
        </authorList>
    </citation>
    <scope>NUCLEOTIDE SEQUENCE [LARGE SCALE GENOMIC DNA]</scope>
    <source>
        <strain evidence="2 3">F12-50-A1</strain>
    </source>
</reference>
<organism evidence="2 3">
    <name type="scientific">Pseudoalteromonas peptidolytica F12-50-A1</name>
    <dbReference type="NCBI Taxonomy" id="1315280"/>
    <lineage>
        <taxon>Bacteria</taxon>
        <taxon>Pseudomonadati</taxon>
        <taxon>Pseudomonadota</taxon>
        <taxon>Gammaproteobacteria</taxon>
        <taxon>Alteromonadales</taxon>
        <taxon>Pseudoalteromonadaceae</taxon>
        <taxon>Pseudoalteromonas</taxon>
    </lineage>
</organism>
<protein>
    <submittedName>
        <fullName evidence="2">Uncharacterized protein</fullName>
    </submittedName>
</protein>
<evidence type="ECO:0000313" key="2">
    <source>
        <dbReference type="EMBL" id="MBE0348603.1"/>
    </source>
</evidence>
<keyword evidence="3" id="KW-1185">Reference proteome</keyword>
<feature type="compositionally biased region" description="Basic and acidic residues" evidence="1">
    <location>
        <begin position="14"/>
        <end position="26"/>
    </location>
</feature>
<accession>A0A8I0T6R9</accession>
<dbReference type="Proteomes" id="UP000660708">
    <property type="component" value="Unassembled WGS sequence"/>
</dbReference>
<sequence length="38" mass="4348">MGSQHVFPMSSEVEGERSHLLSQDVKSEKVKVTIKQQY</sequence>
<dbReference type="AlphaFoldDB" id="A0A8I0T6R9"/>
<comment type="caution">
    <text evidence="2">The sequence shown here is derived from an EMBL/GenBank/DDBJ whole genome shotgun (WGS) entry which is preliminary data.</text>
</comment>
<feature type="region of interest" description="Disordered" evidence="1">
    <location>
        <begin position="1"/>
        <end position="26"/>
    </location>
</feature>
<name>A0A8I0T6R9_9GAMM</name>
<proteinExistence type="predicted"/>
<gene>
    <name evidence="2" type="ORF">PPEP_b0391</name>
</gene>
<evidence type="ECO:0000256" key="1">
    <source>
        <dbReference type="SAM" id="MobiDB-lite"/>
    </source>
</evidence>
<dbReference type="EMBL" id="AQHF01000034">
    <property type="protein sequence ID" value="MBE0348603.1"/>
    <property type="molecule type" value="Genomic_DNA"/>
</dbReference>